<keyword evidence="11" id="KW-0503">Monooxygenase</keyword>
<gene>
    <name evidence="15" type="ORF">GE061_009988</name>
</gene>
<evidence type="ECO:0000256" key="11">
    <source>
        <dbReference type="ARBA" id="ARBA00023033"/>
    </source>
</evidence>
<keyword evidence="8" id="KW-0492">Microsome</keyword>
<sequence>MEEITLVLLSALVVLIVLIKSWGMVSGTSGATNIPGPFAWPFIGNAGYFFGVTDGESALKAFTTMAKAFHDPLNRFWLGPKLVILVKSPKYIETLLTHKAASSKDAFFYKEVKNVTGNGVFTREGEAWQRMRKPLMNIIQPKNIGNFQGIIGKKVENMCEELQLRIDQGFFDISKYIKLCSLEVLFEAAMGVDNIGFMSGLDKYEVIHQVEEEIEEIFVSLWNWKAMTGLTKYNPGDFRELMLPHLDKMIFERKEEISSQRIDYNTDPKSYIDVVIQTAEKEQRSNYETSLLLVDFIIAGSDTQSIVIILILSLLAMHQEYQEKVYQELLSIFGHSDRKPNEDDLKKMVYLEMCLKETLRHCSPPSVARYVNEDVQIDGYFIPKGASLLFALYLPLVDPQHWERPSDFYPDHFLPEAVAKRPKGTFMPFVAGPKSCPGQLYSFQTMKTVVSTLLRRFHFTTEQKFDDLHYKYLLMREPVNPLVKISKRLPTSSS</sequence>
<dbReference type="InterPro" id="IPR050196">
    <property type="entry name" value="Cytochrome_P450_Monoox"/>
</dbReference>
<evidence type="ECO:0000256" key="6">
    <source>
        <dbReference type="ARBA" id="ARBA00022723"/>
    </source>
</evidence>
<evidence type="ECO:0000256" key="1">
    <source>
        <dbReference type="ARBA" id="ARBA00001971"/>
    </source>
</evidence>
<evidence type="ECO:0000313" key="15">
    <source>
        <dbReference type="EMBL" id="KAF6215236.1"/>
    </source>
</evidence>
<dbReference type="AlphaFoldDB" id="A0A8S9Y4H0"/>
<evidence type="ECO:0000256" key="5">
    <source>
        <dbReference type="ARBA" id="ARBA00022617"/>
    </source>
</evidence>
<feature type="signal peptide" evidence="14">
    <location>
        <begin position="1"/>
        <end position="27"/>
    </location>
</feature>
<keyword evidence="14" id="KW-0732">Signal</keyword>
<organism evidence="15 16">
    <name type="scientific">Apolygus lucorum</name>
    <name type="common">Small green plant bug</name>
    <name type="synonym">Lygocoris lucorum</name>
    <dbReference type="NCBI Taxonomy" id="248454"/>
    <lineage>
        <taxon>Eukaryota</taxon>
        <taxon>Metazoa</taxon>
        <taxon>Ecdysozoa</taxon>
        <taxon>Arthropoda</taxon>
        <taxon>Hexapoda</taxon>
        <taxon>Insecta</taxon>
        <taxon>Pterygota</taxon>
        <taxon>Neoptera</taxon>
        <taxon>Paraneoptera</taxon>
        <taxon>Hemiptera</taxon>
        <taxon>Heteroptera</taxon>
        <taxon>Panheteroptera</taxon>
        <taxon>Cimicomorpha</taxon>
        <taxon>Miridae</taxon>
        <taxon>Mirini</taxon>
        <taxon>Apolygus</taxon>
    </lineage>
</organism>
<protein>
    <recommendedName>
        <fullName evidence="17">Cytochrome P450</fullName>
    </recommendedName>
</protein>
<evidence type="ECO:0000256" key="8">
    <source>
        <dbReference type="ARBA" id="ARBA00022848"/>
    </source>
</evidence>
<dbReference type="SUPFAM" id="SSF48264">
    <property type="entry name" value="Cytochrome P450"/>
    <property type="match status" value="1"/>
</dbReference>
<evidence type="ECO:0000256" key="12">
    <source>
        <dbReference type="ARBA" id="ARBA00023136"/>
    </source>
</evidence>
<dbReference type="GO" id="GO:0005506">
    <property type="term" value="F:iron ion binding"/>
    <property type="evidence" value="ECO:0007669"/>
    <property type="project" value="InterPro"/>
</dbReference>
<accession>A0A8S9Y4H0</accession>
<evidence type="ECO:0000256" key="3">
    <source>
        <dbReference type="ARBA" id="ARBA00004406"/>
    </source>
</evidence>
<dbReference type="InterPro" id="IPR036396">
    <property type="entry name" value="Cyt_P450_sf"/>
</dbReference>
<keyword evidence="12" id="KW-0472">Membrane</keyword>
<keyword evidence="6 13" id="KW-0479">Metal-binding</keyword>
<feature type="binding site" description="axial binding residue" evidence="13">
    <location>
        <position position="436"/>
    </location>
    <ligand>
        <name>heme</name>
        <dbReference type="ChEBI" id="CHEBI:30413"/>
    </ligand>
    <ligandPart>
        <name>Fe</name>
        <dbReference type="ChEBI" id="CHEBI:18248"/>
    </ligandPart>
</feature>
<dbReference type="PANTHER" id="PTHR24291:SF189">
    <property type="entry name" value="CYTOCHROME P450 4C3-RELATED"/>
    <property type="match status" value="1"/>
</dbReference>
<evidence type="ECO:0000256" key="4">
    <source>
        <dbReference type="ARBA" id="ARBA00010617"/>
    </source>
</evidence>
<dbReference type="InterPro" id="IPR002401">
    <property type="entry name" value="Cyt_P450_E_grp-I"/>
</dbReference>
<evidence type="ECO:0000256" key="10">
    <source>
        <dbReference type="ARBA" id="ARBA00023004"/>
    </source>
</evidence>
<evidence type="ECO:0000256" key="2">
    <source>
        <dbReference type="ARBA" id="ARBA00004174"/>
    </source>
</evidence>
<evidence type="ECO:0000313" key="16">
    <source>
        <dbReference type="Proteomes" id="UP000466442"/>
    </source>
</evidence>
<dbReference type="GO" id="GO:0016705">
    <property type="term" value="F:oxidoreductase activity, acting on paired donors, with incorporation or reduction of molecular oxygen"/>
    <property type="evidence" value="ECO:0007669"/>
    <property type="project" value="InterPro"/>
</dbReference>
<proteinExistence type="inferred from homology"/>
<name>A0A8S9Y4H0_APOLU</name>
<keyword evidence="5 13" id="KW-0349">Heme</keyword>
<dbReference type="Gene3D" id="1.10.630.10">
    <property type="entry name" value="Cytochrome P450"/>
    <property type="match status" value="1"/>
</dbReference>
<dbReference type="InterPro" id="IPR001128">
    <property type="entry name" value="Cyt_P450"/>
</dbReference>
<keyword evidence="10 13" id="KW-0408">Iron</keyword>
<dbReference type="GO" id="GO:0005789">
    <property type="term" value="C:endoplasmic reticulum membrane"/>
    <property type="evidence" value="ECO:0007669"/>
    <property type="project" value="UniProtKB-SubCell"/>
</dbReference>
<dbReference type="PANTHER" id="PTHR24291">
    <property type="entry name" value="CYTOCHROME P450 FAMILY 4"/>
    <property type="match status" value="1"/>
</dbReference>
<evidence type="ECO:0000256" key="9">
    <source>
        <dbReference type="ARBA" id="ARBA00023002"/>
    </source>
</evidence>
<dbReference type="Pfam" id="PF00067">
    <property type="entry name" value="p450"/>
    <property type="match status" value="1"/>
</dbReference>
<evidence type="ECO:0008006" key="17">
    <source>
        <dbReference type="Google" id="ProtNLM"/>
    </source>
</evidence>
<dbReference type="GO" id="GO:0004497">
    <property type="term" value="F:monooxygenase activity"/>
    <property type="evidence" value="ECO:0007669"/>
    <property type="project" value="UniProtKB-KW"/>
</dbReference>
<comment type="subcellular location">
    <subcellularLocation>
        <location evidence="3">Endoplasmic reticulum membrane</location>
        <topology evidence="3">Peripheral membrane protein</topology>
    </subcellularLocation>
    <subcellularLocation>
        <location evidence="2">Microsome membrane</location>
        <topology evidence="2">Peripheral membrane protein</topology>
    </subcellularLocation>
</comment>
<dbReference type="PRINTS" id="PR00463">
    <property type="entry name" value="EP450I"/>
</dbReference>
<comment type="caution">
    <text evidence="15">The sequence shown here is derived from an EMBL/GenBank/DDBJ whole genome shotgun (WGS) entry which is preliminary data.</text>
</comment>
<dbReference type="EMBL" id="WIXP02000002">
    <property type="protein sequence ID" value="KAF6215236.1"/>
    <property type="molecule type" value="Genomic_DNA"/>
</dbReference>
<comment type="cofactor">
    <cofactor evidence="1 13">
        <name>heme</name>
        <dbReference type="ChEBI" id="CHEBI:30413"/>
    </cofactor>
</comment>
<evidence type="ECO:0000256" key="13">
    <source>
        <dbReference type="PIRSR" id="PIRSR602401-1"/>
    </source>
</evidence>
<evidence type="ECO:0000256" key="7">
    <source>
        <dbReference type="ARBA" id="ARBA00022824"/>
    </source>
</evidence>
<dbReference type="Proteomes" id="UP000466442">
    <property type="component" value="Unassembled WGS sequence"/>
</dbReference>
<keyword evidence="7" id="KW-0256">Endoplasmic reticulum</keyword>
<keyword evidence="9" id="KW-0560">Oxidoreductase</keyword>
<keyword evidence="16" id="KW-1185">Reference proteome</keyword>
<dbReference type="OrthoDB" id="1470350at2759"/>
<dbReference type="GO" id="GO:0020037">
    <property type="term" value="F:heme binding"/>
    <property type="evidence" value="ECO:0007669"/>
    <property type="project" value="InterPro"/>
</dbReference>
<feature type="chain" id="PRO_5035724467" description="Cytochrome P450" evidence="14">
    <location>
        <begin position="28"/>
        <end position="494"/>
    </location>
</feature>
<reference evidence="15" key="1">
    <citation type="journal article" date="2021" name="Mol. Ecol. Resour.">
        <title>Apolygus lucorum genome provides insights into omnivorousness and mesophyll feeding.</title>
        <authorList>
            <person name="Liu Y."/>
            <person name="Liu H."/>
            <person name="Wang H."/>
            <person name="Huang T."/>
            <person name="Liu B."/>
            <person name="Yang B."/>
            <person name="Yin L."/>
            <person name="Li B."/>
            <person name="Zhang Y."/>
            <person name="Zhang S."/>
            <person name="Jiang F."/>
            <person name="Zhang X."/>
            <person name="Ren Y."/>
            <person name="Wang B."/>
            <person name="Wang S."/>
            <person name="Lu Y."/>
            <person name="Wu K."/>
            <person name="Fan W."/>
            <person name="Wang G."/>
        </authorList>
    </citation>
    <scope>NUCLEOTIDE SEQUENCE</scope>
    <source>
        <strain evidence="15">12Hb</strain>
    </source>
</reference>
<evidence type="ECO:0000256" key="14">
    <source>
        <dbReference type="SAM" id="SignalP"/>
    </source>
</evidence>
<comment type="similarity">
    <text evidence="4">Belongs to the cytochrome P450 family.</text>
</comment>